<dbReference type="GO" id="GO:0030139">
    <property type="term" value="C:endocytic vesicle"/>
    <property type="evidence" value="ECO:0007669"/>
    <property type="project" value="TreeGrafter"/>
</dbReference>
<dbReference type="PROSITE" id="PS50010">
    <property type="entry name" value="DH_2"/>
    <property type="match status" value="1"/>
</dbReference>
<dbReference type="GO" id="GO:0005085">
    <property type="term" value="F:guanyl-nucleotide exchange factor activity"/>
    <property type="evidence" value="ECO:0007669"/>
    <property type="project" value="InterPro"/>
</dbReference>
<evidence type="ECO:0000259" key="2">
    <source>
        <dbReference type="PROSITE" id="PS50010"/>
    </source>
</evidence>
<organism evidence="3">
    <name type="scientific">Notodromas monacha</name>
    <dbReference type="NCBI Taxonomy" id="399045"/>
    <lineage>
        <taxon>Eukaryota</taxon>
        <taxon>Metazoa</taxon>
        <taxon>Ecdysozoa</taxon>
        <taxon>Arthropoda</taxon>
        <taxon>Crustacea</taxon>
        <taxon>Oligostraca</taxon>
        <taxon>Ostracoda</taxon>
        <taxon>Podocopa</taxon>
        <taxon>Podocopida</taxon>
        <taxon>Cypridocopina</taxon>
        <taxon>Cypridoidea</taxon>
        <taxon>Cyprididae</taxon>
        <taxon>Notodromas</taxon>
    </lineage>
</organism>
<dbReference type="PANTHER" id="PTHR13217:SF11">
    <property type="entry name" value="PLECKSTRIN HOMOLOGY DOMAIN-CONTAINING FAMILY G MEMBER 5"/>
    <property type="match status" value="1"/>
</dbReference>
<dbReference type="EMBL" id="OA883060">
    <property type="protein sequence ID" value="CAD7277825.1"/>
    <property type="molecule type" value="Genomic_DNA"/>
</dbReference>
<dbReference type="InterPro" id="IPR040181">
    <property type="entry name" value="PKHG5/7"/>
</dbReference>
<feature type="coiled-coil region" evidence="1">
    <location>
        <begin position="339"/>
        <end position="379"/>
    </location>
</feature>
<feature type="domain" description="DH" evidence="2">
    <location>
        <begin position="94"/>
        <end position="336"/>
    </location>
</feature>
<dbReference type="InterPro" id="IPR000219">
    <property type="entry name" value="DH_dom"/>
</dbReference>
<dbReference type="EMBL" id="CAJPEX010001023">
    <property type="protein sequence ID" value="CAG0917977.1"/>
    <property type="molecule type" value="Genomic_DNA"/>
</dbReference>
<dbReference type="OrthoDB" id="5585231at2759"/>
<dbReference type="GO" id="GO:0005886">
    <property type="term" value="C:plasma membrane"/>
    <property type="evidence" value="ECO:0007669"/>
    <property type="project" value="TreeGrafter"/>
</dbReference>
<dbReference type="CDD" id="cd00160">
    <property type="entry name" value="RhoGEF"/>
    <property type="match status" value="1"/>
</dbReference>
<dbReference type="Gene3D" id="1.20.900.10">
    <property type="entry name" value="Dbl homology (DH) domain"/>
    <property type="match status" value="1"/>
</dbReference>
<feature type="non-terminal residue" evidence="3">
    <location>
        <position position="518"/>
    </location>
</feature>
<dbReference type="AlphaFoldDB" id="A0A7R9GCY8"/>
<dbReference type="GO" id="GO:0043542">
    <property type="term" value="P:endothelial cell migration"/>
    <property type="evidence" value="ECO:0007669"/>
    <property type="project" value="TreeGrafter"/>
</dbReference>
<accession>A0A7R9GCY8</accession>
<dbReference type="InterPro" id="IPR035899">
    <property type="entry name" value="DBL_dom_sf"/>
</dbReference>
<name>A0A7R9GCY8_9CRUS</name>
<evidence type="ECO:0000256" key="1">
    <source>
        <dbReference type="SAM" id="Coils"/>
    </source>
</evidence>
<dbReference type="PANTHER" id="PTHR13217">
    <property type="entry name" value="PLECKSTRIN HOMOLOGY DOMAIN-CONTAINING FAMILY G MEMBER 7"/>
    <property type="match status" value="1"/>
</dbReference>
<sequence>MTECMPCLDWIFKGDCQPNEGGAACNQLIALAANLSDVDRMEELAEQLNQYGKYGIPPLSSDNSLASEHEDFRLEDDWTSIVADASRFSERKRQQQTAIWELIQTEAAYIVDVEVITKLFLACLMNLRKSRILVDIDVNKLFANMQDILNANVDFWRRTILPMLEIARSSKEPLDPSLMKDGFCSLEIARSSKEPLDPSLMKDGFCSLENVLRPYTEYCLEQTGCQQYCRERDQENEMFKAYLAVGTSFHRAFVAKHHQQWLKTPEKIIGISWCETQKDCNRLRLMDLLVKPMQRITKYPLLLKVILKYSDEDYEKEDLVEMVARTEQFVTAINAALRHKQEQIRLDELSNKISAYEVLDSKDDELQKLIKKYSELDLACPMVGLPSNAAIMASPSGRFAAVAASDQIRVLLHEGDLKIRDHISSKAFTRVGRHNKPDGCALLLVHGRVFDLQEHLWRQGQEQYWNQYRDRHVTAKATASKFLDSPALLRRDRQQILSEFKTATSAFILQAVDAKSCK</sequence>
<reference evidence="3" key="1">
    <citation type="submission" date="2020-11" db="EMBL/GenBank/DDBJ databases">
        <authorList>
            <person name="Tran Van P."/>
        </authorList>
    </citation>
    <scope>NUCLEOTIDE SEQUENCE</scope>
</reference>
<protein>
    <recommendedName>
        <fullName evidence="2">DH domain-containing protein</fullName>
    </recommendedName>
</protein>
<dbReference type="Proteomes" id="UP000678499">
    <property type="component" value="Unassembled WGS sequence"/>
</dbReference>
<dbReference type="GO" id="GO:0030424">
    <property type="term" value="C:axon"/>
    <property type="evidence" value="ECO:0007669"/>
    <property type="project" value="TreeGrafter"/>
</dbReference>
<evidence type="ECO:0000313" key="3">
    <source>
        <dbReference type="EMBL" id="CAD7277825.1"/>
    </source>
</evidence>
<gene>
    <name evidence="3" type="ORF">NMOB1V02_LOCUS5548</name>
</gene>
<dbReference type="Pfam" id="PF00621">
    <property type="entry name" value="RhoGEF"/>
    <property type="match status" value="1"/>
</dbReference>
<evidence type="ECO:0000313" key="4">
    <source>
        <dbReference type="Proteomes" id="UP000678499"/>
    </source>
</evidence>
<dbReference type="SMART" id="SM00325">
    <property type="entry name" value="RhoGEF"/>
    <property type="match status" value="1"/>
</dbReference>
<proteinExistence type="predicted"/>
<dbReference type="SUPFAM" id="SSF48065">
    <property type="entry name" value="DBL homology domain (DH-domain)"/>
    <property type="match status" value="1"/>
</dbReference>
<keyword evidence="1" id="KW-0175">Coiled coil</keyword>
<keyword evidence="4" id="KW-1185">Reference proteome</keyword>
<dbReference type="GO" id="GO:0007266">
    <property type="term" value="P:Rho protein signal transduction"/>
    <property type="evidence" value="ECO:0007669"/>
    <property type="project" value="TreeGrafter"/>
</dbReference>